<dbReference type="InterPro" id="IPR036291">
    <property type="entry name" value="NAD(P)-bd_dom_sf"/>
</dbReference>
<dbReference type="AlphaFoldDB" id="A0A3A4BCM9"/>
<sequence>MTLLLGRAELERLLDLESCMEALERGFLAEPAEIEAQRVRTDLPGPGTATALIPGLVPGIPAYTVKVNAKFPGSRPALRGVVCLHDLATGELLAVMDSATITAWRTGLAAALATHALARPAAASRVAVIGAGAQSALVLRGLLARRRVTHLTVHDLDPARAESFAAGVRRSPGAGDIPEMSAEIAPTPVDAAREADIVILATWTRTPLLDEHDVKPGAHVTSLGADEPGKNELSPALLRRSRVFVDDIPLALAMGALGNAGLPAETAAGTLSQFLRGTVEARRSPGDTTVYAPVGLPWQDVALAWLAHSRARETGAGTPFDFLA</sequence>
<evidence type="ECO:0000313" key="1">
    <source>
        <dbReference type="EMBL" id="RJL31958.1"/>
    </source>
</evidence>
<dbReference type="InterPro" id="IPR023401">
    <property type="entry name" value="ODC_N"/>
</dbReference>
<dbReference type="InterPro" id="IPR003462">
    <property type="entry name" value="ODC_Mu_crystall"/>
</dbReference>
<dbReference type="Gene3D" id="3.40.50.720">
    <property type="entry name" value="NAD(P)-binding Rossmann-like Domain"/>
    <property type="match status" value="1"/>
</dbReference>
<comment type="caution">
    <text evidence="1">The sequence shown here is derived from an EMBL/GenBank/DDBJ whole genome shotgun (WGS) entry which is preliminary data.</text>
</comment>
<dbReference type="Pfam" id="PF02423">
    <property type="entry name" value="OCD_Mu_crystall"/>
    <property type="match status" value="1"/>
</dbReference>
<evidence type="ECO:0000313" key="2">
    <source>
        <dbReference type="Proteomes" id="UP000265768"/>
    </source>
</evidence>
<dbReference type="GO" id="GO:0005737">
    <property type="term" value="C:cytoplasm"/>
    <property type="evidence" value="ECO:0007669"/>
    <property type="project" value="TreeGrafter"/>
</dbReference>
<dbReference type="EMBL" id="QZEY01000005">
    <property type="protein sequence ID" value="RJL31958.1"/>
    <property type="molecule type" value="Genomic_DNA"/>
</dbReference>
<dbReference type="Proteomes" id="UP000265768">
    <property type="component" value="Unassembled WGS sequence"/>
</dbReference>
<organism evidence="1 2">
    <name type="scientific">Bailinhaonella thermotolerans</name>
    <dbReference type="NCBI Taxonomy" id="1070861"/>
    <lineage>
        <taxon>Bacteria</taxon>
        <taxon>Bacillati</taxon>
        <taxon>Actinomycetota</taxon>
        <taxon>Actinomycetes</taxon>
        <taxon>Streptosporangiales</taxon>
        <taxon>Streptosporangiaceae</taxon>
        <taxon>Bailinhaonella</taxon>
    </lineage>
</organism>
<dbReference type="PIRSF" id="PIRSF001439">
    <property type="entry name" value="CryM"/>
    <property type="match status" value="1"/>
</dbReference>
<dbReference type="OrthoDB" id="9809203at2"/>
<dbReference type="PANTHER" id="PTHR13812">
    <property type="entry name" value="KETIMINE REDUCTASE MU-CRYSTALLIN"/>
    <property type="match status" value="1"/>
</dbReference>
<reference evidence="1 2" key="1">
    <citation type="submission" date="2018-09" db="EMBL/GenBank/DDBJ databases">
        <title>YIM 75507 draft genome.</title>
        <authorList>
            <person name="Tang S."/>
            <person name="Feng Y."/>
        </authorList>
    </citation>
    <scope>NUCLEOTIDE SEQUENCE [LARGE SCALE GENOMIC DNA]</scope>
    <source>
        <strain evidence="1 2">YIM 75507</strain>
    </source>
</reference>
<protein>
    <submittedName>
        <fullName evidence="1">Ornithine cyclodeaminase family protein</fullName>
    </submittedName>
</protein>
<dbReference type="Gene3D" id="3.30.1780.10">
    <property type="entry name" value="ornithine cyclodeaminase, domain 1"/>
    <property type="match status" value="1"/>
</dbReference>
<accession>A0A3A4BCM9</accession>
<name>A0A3A4BCM9_9ACTN</name>
<dbReference type="PANTHER" id="PTHR13812:SF19">
    <property type="entry name" value="KETIMINE REDUCTASE MU-CRYSTALLIN"/>
    <property type="match status" value="1"/>
</dbReference>
<dbReference type="RefSeq" id="WP_119927275.1">
    <property type="nucleotide sequence ID" value="NZ_QZEY01000005.1"/>
</dbReference>
<keyword evidence="2" id="KW-1185">Reference proteome</keyword>
<gene>
    <name evidence="1" type="ORF">D5H75_16055</name>
</gene>
<proteinExistence type="predicted"/>
<dbReference type="SUPFAM" id="SSF51735">
    <property type="entry name" value="NAD(P)-binding Rossmann-fold domains"/>
    <property type="match status" value="1"/>
</dbReference>